<evidence type="ECO:0000313" key="7">
    <source>
        <dbReference type="EMBL" id="HIQ62815.1"/>
    </source>
</evidence>
<accession>A0A9D0YVV7</accession>
<feature type="transmembrane region" description="Helical" evidence="6">
    <location>
        <begin position="144"/>
        <end position="167"/>
    </location>
</feature>
<feature type="transmembrane region" description="Helical" evidence="6">
    <location>
        <begin position="316"/>
        <end position="333"/>
    </location>
</feature>
<dbReference type="EMBL" id="DVFI01000066">
    <property type="protein sequence ID" value="HIQ62815.1"/>
    <property type="molecule type" value="Genomic_DNA"/>
</dbReference>
<evidence type="ECO:0000256" key="6">
    <source>
        <dbReference type="SAM" id="Phobius"/>
    </source>
</evidence>
<keyword evidence="3 6" id="KW-0812">Transmembrane</keyword>
<dbReference type="CDD" id="cd06579">
    <property type="entry name" value="TM_PBP1_transp_AraH_like"/>
    <property type="match status" value="1"/>
</dbReference>
<feature type="transmembrane region" description="Helical" evidence="6">
    <location>
        <begin position="187"/>
        <end position="205"/>
    </location>
</feature>
<evidence type="ECO:0000256" key="2">
    <source>
        <dbReference type="ARBA" id="ARBA00022475"/>
    </source>
</evidence>
<dbReference type="Pfam" id="PF02653">
    <property type="entry name" value="BPD_transp_2"/>
    <property type="match status" value="1"/>
</dbReference>
<feature type="transmembrane region" description="Helical" evidence="6">
    <location>
        <begin position="80"/>
        <end position="97"/>
    </location>
</feature>
<protein>
    <submittedName>
        <fullName evidence="7">Beta-methylgalactoside transporter</fullName>
    </submittedName>
</protein>
<dbReference type="GO" id="GO:0022857">
    <property type="term" value="F:transmembrane transporter activity"/>
    <property type="evidence" value="ECO:0007669"/>
    <property type="project" value="InterPro"/>
</dbReference>
<organism evidence="7 8">
    <name type="scientific">Candidatus Avichristensenella intestinipullorum</name>
    <dbReference type="NCBI Taxonomy" id="2840693"/>
    <lineage>
        <taxon>Bacteria</taxon>
        <taxon>Bacillati</taxon>
        <taxon>Bacillota</taxon>
        <taxon>Clostridia</taxon>
        <taxon>Candidatus Avichristensenella</taxon>
    </lineage>
</organism>
<dbReference type="GO" id="GO:0005886">
    <property type="term" value="C:plasma membrane"/>
    <property type="evidence" value="ECO:0007669"/>
    <property type="project" value="UniProtKB-SubCell"/>
</dbReference>
<feature type="transmembrane region" description="Helical" evidence="6">
    <location>
        <begin position="54"/>
        <end position="73"/>
    </location>
</feature>
<feature type="transmembrane region" description="Helical" evidence="6">
    <location>
        <begin position="236"/>
        <end position="254"/>
    </location>
</feature>
<keyword evidence="2" id="KW-1003">Cell membrane</keyword>
<keyword evidence="5 6" id="KW-0472">Membrane</keyword>
<dbReference type="InterPro" id="IPR001851">
    <property type="entry name" value="ABC_transp_permease"/>
</dbReference>
<dbReference type="Proteomes" id="UP000886819">
    <property type="component" value="Unassembled WGS sequence"/>
</dbReference>
<reference evidence="7" key="1">
    <citation type="submission" date="2020-10" db="EMBL/GenBank/DDBJ databases">
        <authorList>
            <person name="Gilroy R."/>
        </authorList>
    </citation>
    <scope>NUCLEOTIDE SEQUENCE</scope>
    <source>
        <strain evidence="7">ChiHile30-977</strain>
    </source>
</reference>
<evidence type="ECO:0000256" key="5">
    <source>
        <dbReference type="ARBA" id="ARBA00023136"/>
    </source>
</evidence>
<reference evidence="7" key="2">
    <citation type="journal article" date="2021" name="PeerJ">
        <title>Extensive microbial diversity within the chicken gut microbiome revealed by metagenomics and culture.</title>
        <authorList>
            <person name="Gilroy R."/>
            <person name="Ravi A."/>
            <person name="Getino M."/>
            <person name="Pursley I."/>
            <person name="Horton D.L."/>
            <person name="Alikhan N.F."/>
            <person name="Baker D."/>
            <person name="Gharbi K."/>
            <person name="Hall N."/>
            <person name="Watson M."/>
            <person name="Adriaenssens E.M."/>
            <person name="Foster-Nyarko E."/>
            <person name="Jarju S."/>
            <person name="Secka A."/>
            <person name="Antonio M."/>
            <person name="Oren A."/>
            <person name="Chaudhuri R.R."/>
            <person name="La Ragione R."/>
            <person name="Hildebrand F."/>
            <person name="Pallen M.J."/>
        </authorList>
    </citation>
    <scope>NUCLEOTIDE SEQUENCE</scope>
    <source>
        <strain evidence="7">ChiHile30-977</strain>
    </source>
</reference>
<gene>
    <name evidence="7" type="ORF">IAA66_04405</name>
</gene>
<evidence type="ECO:0000256" key="1">
    <source>
        <dbReference type="ARBA" id="ARBA00004651"/>
    </source>
</evidence>
<comment type="caution">
    <text evidence="7">The sequence shown here is derived from an EMBL/GenBank/DDBJ whole genome shotgun (WGS) entry which is preliminary data.</text>
</comment>
<feature type="transmembrane region" description="Helical" evidence="6">
    <location>
        <begin position="21"/>
        <end position="42"/>
    </location>
</feature>
<evidence type="ECO:0000313" key="8">
    <source>
        <dbReference type="Proteomes" id="UP000886819"/>
    </source>
</evidence>
<evidence type="ECO:0000256" key="4">
    <source>
        <dbReference type="ARBA" id="ARBA00022989"/>
    </source>
</evidence>
<name>A0A9D0YVV7_9FIRM</name>
<keyword evidence="4 6" id="KW-1133">Transmembrane helix</keyword>
<comment type="subcellular location">
    <subcellularLocation>
        <location evidence="1">Cell membrane</location>
        <topology evidence="1">Multi-pass membrane protein</topology>
    </subcellularLocation>
</comment>
<feature type="transmembrane region" description="Helical" evidence="6">
    <location>
        <begin position="112"/>
        <end position="132"/>
    </location>
</feature>
<dbReference type="PANTHER" id="PTHR32196">
    <property type="entry name" value="ABC TRANSPORTER PERMEASE PROTEIN YPHD-RELATED-RELATED"/>
    <property type="match status" value="1"/>
</dbReference>
<proteinExistence type="predicted"/>
<dbReference type="AlphaFoldDB" id="A0A9D0YVV7"/>
<dbReference type="PANTHER" id="PTHR32196:SF18">
    <property type="entry name" value="GALACTOSE_METHYL GALACTOSIDE IMPORT PERMEASE PROTEIN MGLC"/>
    <property type="match status" value="1"/>
</dbReference>
<evidence type="ECO:0000256" key="3">
    <source>
        <dbReference type="ARBA" id="ARBA00022692"/>
    </source>
</evidence>
<sequence length="340" mass="35845">MQISLGAYIAGKFTPKKILTFVSNNVIILLILVFAIVVACLKPNFAGEDNFRNLLANTAVRFIIALGVSGCLITKGTDLSAGRVAGFAACIAAILMQRGDYSARFYPNMPEIPILAALLIILAICAVIGAVNGSVIAFFKVPPFIATLGMQTLVYGICLVYTGASPIGGLRQDFTGLATGYVGNRMFSYILIIAVVIGALMWFLYNKTRHGKYMYAIGGNEVAAEVAGINTSKSKILIYMLAAILYGVMGFLSAAKTGGASVNTAYGYELEAIAGCTIGGVSVNGGVGKISGILVGVLVFEVLKIALQFLGVESSYTYIVQGLVIIIAVALDLRKYLAKK</sequence>